<keyword evidence="3" id="KW-1185">Reference proteome</keyword>
<dbReference type="InterPro" id="IPR026703">
    <property type="entry name" value="ERICH2"/>
</dbReference>
<name>A0AAD9DWJ9_9TELE</name>
<feature type="non-terminal residue" evidence="2">
    <location>
        <position position="1"/>
    </location>
</feature>
<comment type="caution">
    <text evidence="2">The sequence shown here is derived from an EMBL/GenBank/DDBJ whole genome shotgun (WGS) entry which is preliminary data.</text>
</comment>
<sequence length="78" mass="8822">LPQYQGLPKCSPEEGTNDADSKDEDEETESGDEECGEHELRAPIELLAEFLNAVMERNYLLAKKLCQMSEYFTDSCIC</sequence>
<proteinExistence type="predicted"/>
<dbReference type="PANTHER" id="PTHR21520">
    <property type="entry name" value="GLUTAMATE-RICH PROTEIN 2"/>
    <property type="match status" value="1"/>
</dbReference>
<accession>A0AAD9DWJ9</accession>
<gene>
    <name evidence="2" type="ORF">P4O66_009865</name>
</gene>
<reference evidence="2" key="1">
    <citation type="submission" date="2023-03" db="EMBL/GenBank/DDBJ databases">
        <title>Electrophorus voltai genome.</title>
        <authorList>
            <person name="Bian C."/>
        </authorList>
    </citation>
    <scope>NUCLEOTIDE SEQUENCE</scope>
    <source>
        <strain evidence="2">CB-2022</strain>
        <tissue evidence="2">Muscle</tissue>
    </source>
</reference>
<dbReference type="AlphaFoldDB" id="A0AAD9DWJ9"/>
<evidence type="ECO:0000313" key="3">
    <source>
        <dbReference type="Proteomes" id="UP001239994"/>
    </source>
</evidence>
<dbReference type="PANTHER" id="PTHR21520:SF2">
    <property type="entry name" value="GLUTAMATE-RICH PROTEIN 2"/>
    <property type="match status" value="1"/>
</dbReference>
<dbReference type="EMBL" id="JAROKS010000015">
    <property type="protein sequence ID" value="KAK1795843.1"/>
    <property type="molecule type" value="Genomic_DNA"/>
</dbReference>
<feature type="non-terminal residue" evidence="2">
    <location>
        <position position="78"/>
    </location>
</feature>
<feature type="compositionally biased region" description="Acidic residues" evidence="1">
    <location>
        <begin position="15"/>
        <end position="36"/>
    </location>
</feature>
<feature type="region of interest" description="Disordered" evidence="1">
    <location>
        <begin position="1"/>
        <end position="38"/>
    </location>
</feature>
<organism evidence="2 3">
    <name type="scientific">Electrophorus voltai</name>
    <dbReference type="NCBI Taxonomy" id="2609070"/>
    <lineage>
        <taxon>Eukaryota</taxon>
        <taxon>Metazoa</taxon>
        <taxon>Chordata</taxon>
        <taxon>Craniata</taxon>
        <taxon>Vertebrata</taxon>
        <taxon>Euteleostomi</taxon>
        <taxon>Actinopterygii</taxon>
        <taxon>Neopterygii</taxon>
        <taxon>Teleostei</taxon>
        <taxon>Ostariophysi</taxon>
        <taxon>Gymnotiformes</taxon>
        <taxon>Gymnotoidei</taxon>
        <taxon>Gymnotidae</taxon>
        <taxon>Electrophorus</taxon>
    </lineage>
</organism>
<evidence type="ECO:0000313" key="2">
    <source>
        <dbReference type="EMBL" id="KAK1795843.1"/>
    </source>
</evidence>
<protein>
    <submittedName>
        <fullName evidence="2">Uncharacterized protein</fullName>
    </submittedName>
</protein>
<dbReference type="Proteomes" id="UP001239994">
    <property type="component" value="Unassembled WGS sequence"/>
</dbReference>
<evidence type="ECO:0000256" key="1">
    <source>
        <dbReference type="SAM" id="MobiDB-lite"/>
    </source>
</evidence>